<keyword evidence="4" id="KW-0862">Zinc</keyword>
<feature type="region of interest" description="Disordered" evidence="6">
    <location>
        <begin position="103"/>
        <end position="123"/>
    </location>
</feature>
<evidence type="ECO:0000259" key="7">
    <source>
        <dbReference type="PROSITE" id="PS50089"/>
    </source>
</evidence>
<evidence type="ECO:0000313" key="9">
    <source>
        <dbReference type="RefSeq" id="XP_055882213.1"/>
    </source>
</evidence>
<dbReference type="GO" id="GO:0043027">
    <property type="term" value="F:cysteine-type endopeptidase inhibitor activity involved in apoptotic process"/>
    <property type="evidence" value="ECO:0007669"/>
    <property type="project" value="TreeGrafter"/>
</dbReference>
<gene>
    <name evidence="9" type="primary">LOC129925761</name>
</gene>
<dbReference type="FunFam" id="1.10.1170.10:FF:000002">
    <property type="entry name" value="Baculoviral IAP repeat containing 7"/>
    <property type="match status" value="1"/>
</dbReference>
<keyword evidence="8" id="KW-1185">Reference proteome</keyword>
<dbReference type="GO" id="GO:0005634">
    <property type="term" value="C:nucleus"/>
    <property type="evidence" value="ECO:0007669"/>
    <property type="project" value="TreeGrafter"/>
</dbReference>
<keyword evidence="2" id="KW-0479">Metal-binding</keyword>
<dbReference type="Pfam" id="PF00653">
    <property type="entry name" value="BIR"/>
    <property type="match status" value="2"/>
</dbReference>
<dbReference type="OrthoDB" id="6063402at2759"/>
<dbReference type="SUPFAM" id="SSF57924">
    <property type="entry name" value="Inhibitor of apoptosis (IAP) repeat"/>
    <property type="match status" value="2"/>
</dbReference>
<evidence type="ECO:0000256" key="2">
    <source>
        <dbReference type="ARBA" id="ARBA00022723"/>
    </source>
</evidence>
<evidence type="ECO:0000256" key="5">
    <source>
        <dbReference type="PROSITE-ProRule" id="PRU00175"/>
    </source>
</evidence>
<dbReference type="Gene3D" id="3.30.40.10">
    <property type="entry name" value="Zinc/RING finger domain, C3HC4 (zinc finger)"/>
    <property type="match status" value="1"/>
</dbReference>
<dbReference type="Gene3D" id="1.10.1170.10">
    <property type="entry name" value="Inhibitor Of Apoptosis Protein (2mihbC-IAP-1), Chain A"/>
    <property type="match status" value="2"/>
</dbReference>
<accession>A0A9W3A4V1</accession>
<dbReference type="GO" id="GO:0008270">
    <property type="term" value="F:zinc ion binding"/>
    <property type="evidence" value="ECO:0007669"/>
    <property type="project" value="UniProtKB-KW"/>
</dbReference>
<dbReference type="GO" id="GO:0031398">
    <property type="term" value="P:positive regulation of protein ubiquitination"/>
    <property type="evidence" value="ECO:0007669"/>
    <property type="project" value="TreeGrafter"/>
</dbReference>
<dbReference type="GO" id="GO:0051726">
    <property type="term" value="P:regulation of cell cycle"/>
    <property type="evidence" value="ECO:0007669"/>
    <property type="project" value="TreeGrafter"/>
</dbReference>
<evidence type="ECO:0000256" key="1">
    <source>
        <dbReference type="ARBA" id="ARBA00006672"/>
    </source>
</evidence>
<dbReference type="GeneID" id="129925761"/>
<evidence type="ECO:0000256" key="6">
    <source>
        <dbReference type="SAM" id="MobiDB-lite"/>
    </source>
</evidence>
<dbReference type="Proteomes" id="UP001165740">
    <property type="component" value="Chromosome 4"/>
</dbReference>
<evidence type="ECO:0000256" key="3">
    <source>
        <dbReference type="ARBA" id="ARBA00022771"/>
    </source>
</evidence>
<dbReference type="CDD" id="cd00022">
    <property type="entry name" value="BIR"/>
    <property type="match status" value="1"/>
</dbReference>
<dbReference type="InterPro" id="IPR050784">
    <property type="entry name" value="IAP"/>
</dbReference>
<dbReference type="SMART" id="SM00238">
    <property type="entry name" value="BIR"/>
    <property type="match status" value="2"/>
</dbReference>
<dbReference type="PANTHER" id="PTHR10044:SF139">
    <property type="entry name" value="DEATH-ASSOCIATED INHIBITOR OF APOPTOSIS 2"/>
    <property type="match status" value="1"/>
</dbReference>
<organism evidence="8 9">
    <name type="scientific">Biomphalaria glabrata</name>
    <name type="common">Bloodfluke planorb</name>
    <name type="synonym">Freshwater snail</name>
    <dbReference type="NCBI Taxonomy" id="6526"/>
    <lineage>
        <taxon>Eukaryota</taxon>
        <taxon>Metazoa</taxon>
        <taxon>Spiralia</taxon>
        <taxon>Lophotrochozoa</taxon>
        <taxon>Mollusca</taxon>
        <taxon>Gastropoda</taxon>
        <taxon>Heterobranchia</taxon>
        <taxon>Euthyneura</taxon>
        <taxon>Panpulmonata</taxon>
        <taxon>Hygrophila</taxon>
        <taxon>Lymnaeoidea</taxon>
        <taxon>Planorbidae</taxon>
        <taxon>Biomphalaria</taxon>
    </lineage>
</organism>
<dbReference type="GO" id="GO:0061630">
    <property type="term" value="F:ubiquitin protein ligase activity"/>
    <property type="evidence" value="ECO:0007669"/>
    <property type="project" value="TreeGrafter"/>
</dbReference>
<evidence type="ECO:0000256" key="4">
    <source>
        <dbReference type="ARBA" id="ARBA00022833"/>
    </source>
</evidence>
<name>A0A9W3A4V1_BIOGL</name>
<dbReference type="GO" id="GO:0043066">
    <property type="term" value="P:negative regulation of apoptotic process"/>
    <property type="evidence" value="ECO:0007669"/>
    <property type="project" value="TreeGrafter"/>
</dbReference>
<feature type="domain" description="RING-type" evidence="7">
    <location>
        <begin position="258"/>
        <end position="293"/>
    </location>
</feature>
<keyword evidence="3 5" id="KW-0863">Zinc-finger</keyword>
<dbReference type="Pfam" id="PF13920">
    <property type="entry name" value="zf-C3HC4_3"/>
    <property type="match status" value="1"/>
</dbReference>
<dbReference type="OMA" id="CKICHDK"/>
<dbReference type="GO" id="GO:0005737">
    <property type="term" value="C:cytoplasm"/>
    <property type="evidence" value="ECO:0007669"/>
    <property type="project" value="TreeGrafter"/>
</dbReference>
<dbReference type="AlphaFoldDB" id="A0A9W3A4V1"/>
<dbReference type="RefSeq" id="XP_055882213.1">
    <property type="nucleotide sequence ID" value="XM_056026238.1"/>
</dbReference>
<sequence length="305" mass="34124">MASQVLARRCSDSVARSQGAYGKSEVASYGDCALCFFCGGGLRNWEDEDDVWVEHARWFPKCAFIRQFMGQNFVDTVQELNKTKDKISFQMVIVTMGGSPAAFQPASKSNKDDKGPTSLESGIITDRPRRPEYALKTERIKSFSDWPRSHHSQVDDLADAGFYSAGLDSVSCYCCGGTLGNCKSRKCFLVEHARLFPRCAYLRLHVGQDFIDTVLKLSKAQNKIILKDVRDQMESSGILSHFKTSREWSKELLQKMTCKICHDKDVEVAFLPCGHLVSCAECALVSRDCPVCRKAIRGLVRAFIS</sequence>
<dbReference type="PANTHER" id="PTHR10044">
    <property type="entry name" value="INHIBITOR OF APOPTOSIS"/>
    <property type="match status" value="1"/>
</dbReference>
<evidence type="ECO:0000313" key="8">
    <source>
        <dbReference type="Proteomes" id="UP001165740"/>
    </source>
</evidence>
<proteinExistence type="inferred from homology"/>
<dbReference type="InterPro" id="IPR001370">
    <property type="entry name" value="BIR_rpt"/>
</dbReference>
<reference evidence="9" key="1">
    <citation type="submission" date="2025-08" db="UniProtKB">
        <authorList>
            <consortium name="RefSeq"/>
        </authorList>
    </citation>
    <scope>IDENTIFICATION</scope>
</reference>
<dbReference type="PROSITE" id="PS50143">
    <property type="entry name" value="BIR_REPEAT_2"/>
    <property type="match status" value="2"/>
</dbReference>
<dbReference type="PROSITE" id="PS50089">
    <property type="entry name" value="ZF_RING_2"/>
    <property type="match status" value="1"/>
</dbReference>
<comment type="similarity">
    <text evidence="1">Belongs to the IAP family.</text>
</comment>
<dbReference type="InterPro" id="IPR013083">
    <property type="entry name" value="Znf_RING/FYVE/PHD"/>
</dbReference>
<dbReference type="SMART" id="SM00184">
    <property type="entry name" value="RING"/>
    <property type="match status" value="1"/>
</dbReference>
<dbReference type="InterPro" id="IPR001841">
    <property type="entry name" value="Znf_RING"/>
</dbReference>
<protein>
    <submittedName>
        <fullName evidence="9">Inhibitor of apoptosis</fullName>
    </submittedName>
</protein>